<reference evidence="9 10" key="2">
    <citation type="journal article" date="2010" name="Nucleic Acids Res.">
        <title>BeetleBase in 2010: revisions to provide comprehensive genomic information for Tribolium castaneum.</title>
        <authorList>
            <person name="Kim H.S."/>
            <person name="Murphy T."/>
            <person name="Xia J."/>
            <person name="Caragea D."/>
            <person name="Park Y."/>
            <person name="Beeman R.W."/>
            <person name="Lorenzen M.D."/>
            <person name="Butcher S."/>
            <person name="Manak J.R."/>
            <person name="Brown S.J."/>
        </authorList>
    </citation>
    <scope>GENOME REANNOTATION</scope>
    <source>
        <strain evidence="9 10">Georgia GA2</strain>
    </source>
</reference>
<dbReference type="InterPro" id="IPR050127">
    <property type="entry name" value="Serine_Proteases_S1"/>
</dbReference>
<dbReference type="GO" id="GO:0005576">
    <property type="term" value="C:extracellular region"/>
    <property type="evidence" value="ECO:0007669"/>
    <property type="project" value="UniProtKB-SubCell"/>
</dbReference>
<evidence type="ECO:0000256" key="5">
    <source>
        <dbReference type="ARBA" id="ARBA00022825"/>
    </source>
</evidence>
<dbReference type="InParanoid" id="D6WUI3"/>
<dbReference type="PROSITE" id="PS00134">
    <property type="entry name" value="TRYPSIN_HIS"/>
    <property type="match status" value="1"/>
</dbReference>
<sequence>MQVLLLVMVVPAIAKPRTRIIGGRPLPITAIPYQLSLRLNSRHICGAAIVSPTLAVSAAHCFPRPGAYSIKAGISSLNETGETIHVDRAQIHPKYDSNGVDYDIALAFLRCSLHYTPKIRPVALPRPDQPLRVGMVGIVSGWGVMFSNDDKSFSNVLRGVETPVWDWQTCKRVYPGDVTPRMFCAGYLQGGKDACQGDSGGPFVVEGVLYGIVSAGMDCAQPGFPGIYTNVYELRAFVKEYGNV</sequence>
<evidence type="ECO:0000256" key="4">
    <source>
        <dbReference type="ARBA" id="ARBA00022801"/>
    </source>
</evidence>
<keyword evidence="6" id="KW-1015">Disulfide bond</keyword>
<dbReference type="PANTHER" id="PTHR24264:SF65">
    <property type="entry name" value="SRCR DOMAIN-CONTAINING PROTEIN"/>
    <property type="match status" value="1"/>
</dbReference>
<dbReference type="CDD" id="cd00190">
    <property type="entry name" value="Tryp_SPc"/>
    <property type="match status" value="1"/>
</dbReference>
<evidence type="ECO:0000256" key="1">
    <source>
        <dbReference type="ARBA" id="ARBA00004613"/>
    </source>
</evidence>
<dbReference type="InterPro" id="IPR018114">
    <property type="entry name" value="TRYPSIN_HIS"/>
</dbReference>
<comment type="subcellular location">
    <subcellularLocation>
        <location evidence="1">Secreted</location>
    </subcellularLocation>
</comment>
<dbReference type="GO" id="GO:0004252">
    <property type="term" value="F:serine-type endopeptidase activity"/>
    <property type="evidence" value="ECO:0007669"/>
    <property type="project" value="InterPro"/>
</dbReference>
<feature type="domain" description="Peptidase S1" evidence="8">
    <location>
        <begin position="20"/>
        <end position="243"/>
    </location>
</feature>
<keyword evidence="4 7" id="KW-0378">Hydrolase</keyword>
<protein>
    <submittedName>
        <fullName evidence="9">Serine protease P67</fullName>
    </submittedName>
</protein>
<dbReference type="SUPFAM" id="SSF50494">
    <property type="entry name" value="Trypsin-like serine proteases"/>
    <property type="match status" value="1"/>
</dbReference>
<evidence type="ECO:0000256" key="3">
    <source>
        <dbReference type="ARBA" id="ARBA00022670"/>
    </source>
</evidence>
<dbReference type="EMBL" id="KQ971357">
    <property type="protein sequence ID" value="EFA09208.2"/>
    <property type="molecule type" value="Genomic_DNA"/>
</dbReference>
<dbReference type="InterPro" id="IPR001254">
    <property type="entry name" value="Trypsin_dom"/>
</dbReference>
<dbReference type="HOGENOM" id="CLU_006842_7_0_1"/>
<dbReference type="GO" id="GO:0016485">
    <property type="term" value="P:protein processing"/>
    <property type="evidence" value="ECO:0000318"/>
    <property type="project" value="GO_Central"/>
</dbReference>
<evidence type="ECO:0000256" key="2">
    <source>
        <dbReference type="ARBA" id="ARBA00022525"/>
    </source>
</evidence>
<accession>D6WUI3</accession>
<reference evidence="9 10" key="1">
    <citation type="journal article" date="2008" name="Nature">
        <title>The genome of the model beetle and pest Tribolium castaneum.</title>
        <authorList>
            <consortium name="Tribolium Genome Sequencing Consortium"/>
            <person name="Richards S."/>
            <person name="Gibbs R.A."/>
            <person name="Weinstock G.M."/>
            <person name="Brown S.J."/>
            <person name="Denell R."/>
            <person name="Beeman R.W."/>
            <person name="Gibbs R."/>
            <person name="Beeman R.W."/>
            <person name="Brown S.J."/>
            <person name="Bucher G."/>
            <person name="Friedrich M."/>
            <person name="Grimmelikhuijzen C.J."/>
            <person name="Klingler M."/>
            <person name="Lorenzen M."/>
            <person name="Richards S."/>
            <person name="Roth S."/>
            <person name="Schroder R."/>
            <person name="Tautz D."/>
            <person name="Zdobnov E.M."/>
            <person name="Muzny D."/>
            <person name="Gibbs R.A."/>
            <person name="Weinstock G.M."/>
            <person name="Attaway T."/>
            <person name="Bell S."/>
            <person name="Buhay C.J."/>
            <person name="Chandrabose M.N."/>
            <person name="Chavez D."/>
            <person name="Clerk-Blankenburg K.P."/>
            <person name="Cree A."/>
            <person name="Dao M."/>
            <person name="Davis C."/>
            <person name="Chacko J."/>
            <person name="Dinh H."/>
            <person name="Dugan-Rocha S."/>
            <person name="Fowler G."/>
            <person name="Garner T.T."/>
            <person name="Garnes J."/>
            <person name="Gnirke A."/>
            <person name="Hawes A."/>
            <person name="Hernandez J."/>
            <person name="Hines S."/>
            <person name="Holder M."/>
            <person name="Hume J."/>
            <person name="Jhangiani S.N."/>
            <person name="Joshi V."/>
            <person name="Khan Z.M."/>
            <person name="Jackson L."/>
            <person name="Kovar C."/>
            <person name="Kowis A."/>
            <person name="Lee S."/>
            <person name="Lewis L.R."/>
            <person name="Margolis J."/>
            <person name="Morgan M."/>
            <person name="Nazareth L.V."/>
            <person name="Nguyen N."/>
            <person name="Okwuonu G."/>
            <person name="Parker D."/>
            <person name="Richards S."/>
            <person name="Ruiz S.J."/>
            <person name="Santibanez J."/>
            <person name="Savard J."/>
            <person name="Scherer S.E."/>
            <person name="Schneider B."/>
            <person name="Sodergren E."/>
            <person name="Tautz D."/>
            <person name="Vattahil S."/>
            <person name="Villasana D."/>
            <person name="White C.S."/>
            <person name="Wright R."/>
            <person name="Park Y."/>
            <person name="Beeman R.W."/>
            <person name="Lord J."/>
            <person name="Oppert B."/>
            <person name="Lorenzen M."/>
            <person name="Brown S."/>
            <person name="Wang L."/>
            <person name="Savard J."/>
            <person name="Tautz D."/>
            <person name="Richards S."/>
            <person name="Weinstock G."/>
            <person name="Gibbs R.A."/>
            <person name="Liu Y."/>
            <person name="Worley K."/>
            <person name="Weinstock G."/>
            <person name="Elsik C.G."/>
            <person name="Reese J.T."/>
            <person name="Elhaik E."/>
            <person name="Landan G."/>
            <person name="Graur D."/>
            <person name="Arensburger P."/>
            <person name="Atkinson P."/>
            <person name="Beeman R.W."/>
            <person name="Beidler J."/>
            <person name="Brown S.J."/>
            <person name="Demuth J.P."/>
            <person name="Drury D.W."/>
            <person name="Du Y.Z."/>
            <person name="Fujiwara H."/>
            <person name="Lorenzen M."/>
            <person name="Maselli V."/>
            <person name="Osanai M."/>
            <person name="Park Y."/>
            <person name="Robertson H.M."/>
            <person name="Tu Z."/>
            <person name="Wang J.J."/>
            <person name="Wang S."/>
            <person name="Richards S."/>
            <person name="Song H."/>
            <person name="Zhang L."/>
            <person name="Sodergren E."/>
            <person name="Werner D."/>
            <person name="Stanke M."/>
            <person name="Morgenstern B."/>
            <person name="Solovyev V."/>
            <person name="Kosarev P."/>
            <person name="Brown G."/>
            <person name="Chen H.C."/>
            <person name="Ermolaeva O."/>
            <person name="Hlavina W."/>
            <person name="Kapustin Y."/>
            <person name="Kiryutin B."/>
            <person name="Kitts P."/>
            <person name="Maglott D."/>
            <person name="Pruitt K."/>
            <person name="Sapojnikov V."/>
            <person name="Souvorov A."/>
            <person name="Mackey A.J."/>
            <person name="Waterhouse R.M."/>
            <person name="Wyder S."/>
            <person name="Zdobnov E.M."/>
            <person name="Zdobnov E.M."/>
            <person name="Wyder S."/>
            <person name="Kriventseva E.V."/>
            <person name="Kadowaki T."/>
            <person name="Bork P."/>
            <person name="Aranda M."/>
            <person name="Bao R."/>
            <person name="Beermann A."/>
            <person name="Berns N."/>
            <person name="Bolognesi R."/>
            <person name="Bonneton F."/>
            <person name="Bopp D."/>
            <person name="Brown S.J."/>
            <person name="Bucher G."/>
            <person name="Butts T."/>
            <person name="Chaumot A."/>
            <person name="Denell R.E."/>
            <person name="Ferrier D.E."/>
            <person name="Friedrich M."/>
            <person name="Gordon C.M."/>
            <person name="Jindra M."/>
            <person name="Klingler M."/>
            <person name="Lan Q."/>
            <person name="Lattorff H.M."/>
            <person name="Laudet V."/>
            <person name="von Levetsow C."/>
            <person name="Liu Z."/>
            <person name="Lutz R."/>
            <person name="Lynch J.A."/>
            <person name="da Fonseca R.N."/>
            <person name="Posnien N."/>
            <person name="Reuter R."/>
            <person name="Roth S."/>
            <person name="Savard J."/>
            <person name="Schinko J.B."/>
            <person name="Schmitt C."/>
            <person name="Schoppmeier M."/>
            <person name="Schroder R."/>
            <person name="Shippy T.D."/>
            <person name="Simonnet F."/>
            <person name="Marques-Souza H."/>
            <person name="Tautz D."/>
            <person name="Tomoyasu Y."/>
            <person name="Trauner J."/>
            <person name="Van der Zee M."/>
            <person name="Vervoort M."/>
            <person name="Wittkopp N."/>
            <person name="Wimmer E.A."/>
            <person name="Yang X."/>
            <person name="Jones A.K."/>
            <person name="Sattelle D.B."/>
            <person name="Ebert P.R."/>
            <person name="Nelson D."/>
            <person name="Scott J.G."/>
            <person name="Beeman R.W."/>
            <person name="Muthukrishnan S."/>
            <person name="Kramer K.J."/>
            <person name="Arakane Y."/>
            <person name="Beeman R.W."/>
            <person name="Zhu Q."/>
            <person name="Hogenkamp D."/>
            <person name="Dixit R."/>
            <person name="Oppert B."/>
            <person name="Jiang H."/>
            <person name="Zou Z."/>
            <person name="Marshall J."/>
            <person name="Elpidina E."/>
            <person name="Vinokurov K."/>
            <person name="Oppert C."/>
            <person name="Zou Z."/>
            <person name="Evans J."/>
            <person name="Lu Z."/>
            <person name="Zhao P."/>
            <person name="Sumathipala N."/>
            <person name="Altincicek B."/>
            <person name="Vilcinskas A."/>
            <person name="Williams M."/>
            <person name="Hultmark D."/>
            <person name="Hetru C."/>
            <person name="Jiang H."/>
            <person name="Grimmelikhuijzen C.J."/>
            <person name="Hauser F."/>
            <person name="Cazzamali G."/>
            <person name="Williamson M."/>
            <person name="Park Y."/>
            <person name="Li B."/>
            <person name="Tanaka Y."/>
            <person name="Predel R."/>
            <person name="Neupert S."/>
            <person name="Schachtner J."/>
            <person name="Verleyen P."/>
            <person name="Raible F."/>
            <person name="Bork P."/>
            <person name="Friedrich M."/>
            <person name="Walden K.K."/>
            <person name="Robertson H.M."/>
            <person name="Angeli S."/>
            <person name="Foret S."/>
            <person name="Bucher G."/>
            <person name="Schuetz S."/>
            <person name="Maleszka R."/>
            <person name="Wimmer E.A."/>
            <person name="Beeman R.W."/>
            <person name="Lorenzen M."/>
            <person name="Tomoyasu Y."/>
            <person name="Miller S.C."/>
            <person name="Grossmann D."/>
            <person name="Bucher G."/>
        </authorList>
    </citation>
    <scope>NUCLEOTIDE SEQUENCE [LARGE SCALE GENOMIC DNA]</scope>
    <source>
        <strain evidence="9 10">Georgia GA2</strain>
    </source>
</reference>
<evidence type="ECO:0000256" key="6">
    <source>
        <dbReference type="ARBA" id="ARBA00023157"/>
    </source>
</evidence>
<evidence type="ECO:0000259" key="8">
    <source>
        <dbReference type="PROSITE" id="PS50240"/>
    </source>
</evidence>
<evidence type="ECO:0000313" key="10">
    <source>
        <dbReference type="Proteomes" id="UP000007266"/>
    </source>
</evidence>
<dbReference type="PANTHER" id="PTHR24264">
    <property type="entry name" value="TRYPSIN-RELATED"/>
    <property type="match status" value="1"/>
</dbReference>
<keyword evidence="2" id="KW-0964">Secreted</keyword>
<dbReference type="InterPro" id="IPR009003">
    <property type="entry name" value="Peptidase_S1_PA"/>
</dbReference>
<evidence type="ECO:0000313" key="9">
    <source>
        <dbReference type="EMBL" id="EFA09208.2"/>
    </source>
</evidence>
<gene>
    <name evidence="9" type="primary">AUGUSTUS-3.0.2_06026</name>
    <name evidence="9" type="ORF">TcasGA2_TC006026</name>
</gene>
<keyword evidence="10" id="KW-1185">Reference proteome</keyword>
<dbReference type="STRING" id="7070.D6WUI3"/>
<dbReference type="InterPro" id="IPR033116">
    <property type="entry name" value="TRYPSIN_SER"/>
</dbReference>
<dbReference type="OMA" id="QMCAGWL"/>
<dbReference type="FunFam" id="2.40.10.10:FF:000034">
    <property type="entry name" value="Eupolytin"/>
    <property type="match status" value="1"/>
</dbReference>
<dbReference type="MEROPS" id="S01.130"/>
<organism evidence="9 10">
    <name type="scientific">Tribolium castaneum</name>
    <name type="common">Red flour beetle</name>
    <dbReference type="NCBI Taxonomy" id="7070"/>
    <lineage>
        <taxon>Eukaryota</taxon>
        <taxon>Metazoa</taxon>
        <taxon>Ecdysozoa</taxon>
        <taxon>Arthropoda</taxon>
        <taxon>Hexapoda</taxon>
        <taxon>Insecta</taxon>
        <taxon>Pterygota</taxon>
        <taxon>Neoptera</taxon>
        <taxon>Endopterygota</taxon>
        <taxon>Coleoptera</taxon>
        <taxon>Polyphaga</taxon>
        <taxon>Cucujiformia</taxon>
        <taxon>Tenebrionidae</taxon>
        <taxon>Tenebrionidae incertae sedis</taxon>
        <taxon>Tribolium</taxon>
    </lineage>
</organism>
<dbReference type="Gene3D" id="2.40.10.10">
    <property type="entry name" value="Trypsin-like serine proteases"/>
    <property type="match status" value="1"/>
</dbReference>
<dbReference type="AlphaFoldDB" id="D6WUI3"/>
<dbReference type="Proteomes" id="UP000007266">
    <property type="component" value="Linkage group 8"/>
</dbReference>
<evidence type="ECO:0000256" key="7">
    <source>
        <dbReference type="RuleBase" id="RU363034"/>
    </source>
</evidence>
<dbReference type="GO" id="GO:0008236">
    <property type="term" value="F:serine-type peptidase activity"/>
    <property type="evidence" value="ECO:0000318"/>
    <property type="project" value="GO_Central"/>
</dbReference>
<keyword evidence="3 7" id="KW-0645">Protease</keyword>
<dbReference type="eggNOG" id="KOG3627">
    <property type="taxonomic scope" value="Eukaryota"/>
</dbReference>
<keyword evidence="5 7" id="KW-0720">Serine protease</keyword>
<dbReference type="InterPro" id="IPR001314">
    <property type="entry name" value="Peptidase_S1A"/>
</dbReference>
<dbReference type="InterPro" id="IPR043504">
    <property type="entry name" value="Peptidase_S1_PA_chymotrypsin"/>
</dbReference>
<proteinExistence type="predicted"/>
<dbReference type="Pfam" id="PF00089">
    <property type="entry name" value="Trypsin"/>
    <property type="match status" value="1"/>
</dbReference>
<dbReference type="SMART" id="SM00020">
    <property type="entry name" value="Tryp_SPc"/>
    <property type="match status" value="1"/>
</dbReference>
<dbReference type="PROSITE" id="PS00135">
    <property type="entry name" value="TRYPSIN_SER"/>
    <property type="match status" value="1"/>
</dbReference>
<name>D6WUI3_TRICA</name>
<dbReference type="PROSITE" id="PS50240">
    <property type="entry name" value="TRYPSIN_DOM"/>
    <property type="match status" value="1"/>
</dbReference>
<dbReference type="PRINTS" id="PR00722">
    <property type="entry name" value="CHYMOTRYPSIN"/>
</dbReference>